<organism evidence="1">
    <name type="scientific">marine sediment metagenome</name>
    <dbReference type="NCBI Taxonomy" id="412755"/>
    <lineage>
        <taxon>unclassified sequences</taxon>
        <taxon>metagenomes</taxon>
        <taxon>ecological metagenomes</taxon>
    </lineage>
</organism>
<gene>
    <name evidence="1" type="ORF">S06H3_61929</name>
</gene>
<protein>
    <submittedName>
        <fullName evidence="1">Uncharacterized protein</fullName>
    </submittedName>
</protein>
<name>X1PJT7_9ZZZZ</name>
<accession>X1PJT7</accession>
<comment type="caution">
    <text evidence="1">The sequence shown here is derived from an EMBL/GenBank/DDBJ whole genome shotgun (WGS) entry which is preliminary data.</text>
</comment>
<proteinExistence type="predicted"/>
<reference evidence="1" key="1">
    <citation type="journal article" date="2014" name="Front. Microbiol.">
        <title>High frequency of phylogenetically diverse reductive dehalogenase-homologous genes in deep subseafloor sedimentary metagenomes.</title>
        <authorList>
            <person name="Kawai M."/>
            <person name="Futagami T."/>
            <person name="Toyoda A."/>
            <person name="Takaki Y."/>
            <person name="Nishi S."/>
            <person name="Hori S."/>
            <person name="Arai W."/>
            <person name="Tsubouchi T."/>
            <person name="Morono Y."/>
            <person name="Uchiyama I."/>
            <person name="Ito T."/>
            <person name="Fujiyama A."/>
            <person name="Inagaki F."/>
            <person name="Takami H."/>
        </authorList>
    </citation>
    <scope>NUCLEOTIDE SEQUENCE</scope>
    <source>
        <strain evidence="1">Expedition CK06-06</strain>
    </source>
</reference>
<dbReference type="AlphaFoldDB" id="X1PJT7"/>
<dbReference type="EMBL" id="BARV01040712">
    <property type="protein sequence ID" value="GAI56522.1"/>
    <property type="molecule type" value="Genomic_DNA"/>
</dbReference>
<sequence>MRTSLILSRGTTGYMILHDKKPHYFSSVSEVAKLIAELIQPETENDLVMLTISTLKKKETTKEVKP</sequence>
<evidence type="ECO:0000313" key="1">
    <source>
        <dbReference type="EMBL" id="GAI56522.1"/>
    </source>
</evidence>